<protein>
    <recommendedName>
        <fullName evidence="5">SH3 domain-containing protein</fullName>
    </recommendedName>
</protein>
<reference evidence="2 4" key="3">
    <citation type="journal article" date="2023" name="Proc. Natl. Acad. Sci. U.S.A.">
        <title>A global phylogenomic analysis of the shiitake genus Lentinula.</title>
        <authorList>
            <person name="Sierra-Patev S."/>
            <person name="Min B."/>
            <person name="Naranjo-Ortiz M."/>
            <person name="Looney B."/>
            <person name="Konkel Z."/>
            <person name="Slot J.C."/>
            <person name="Sakamoto Y."/>
            <person name="Steenwyk J.L."/>
            <person name="Rokas A."/>
            <person name="Carro J."/>
            <person name="Camarero S."/>
            <person name="Ferreira P."/>
            <person name="Molpeceres G."/>
            <person name="Ruiz-Duenas F.J."/>
            <person name="Serrano A."/>
            <person name="Henrissat B."/>
            <person name="Drula E."/>
            <person name="Hughes K.W."/>
            <person name="Mata J.L."/>
            <person name="Ishikawa N.K."/>
            <person name="Vargas-Isla R."/>
            <person name="Ushijima S."/>
            <person name="Smith C.A."/>
            <person name="Donoghue J."/>
            <person name="Ahrendt S."/>
            <person name="Andreopoulos W."/>
            <person name="He G."/>
            <person name="LaButti K."/>
            <person name="Lipzen A."/>
            <person name="Ng V."/>
            <person name="Riley R."/>
            <person name="Sandor L."/>
            <person name="Barry K."/>
            <person name="Martinez A.T."/>
            <person name="Xiao Y."/>
            <person name="Gibbons J.G."/>
            <person name="Terashima K."/>
            <person name="Grigoriev I.V."/>
            <person name="Hibbett D."/>
        </authorList>
    </citation>
    <scope>NUCLEOTIDE SEQUENCE [LARGE SCALE GENOMIC DNA]</scope>
    <source>
        <strain evidence="2 4">TFB7810</strain>
    </source>
</reference>
<feature type="transmembrane region" description="Helical" evidence="1">
    <location>
        <begin position="24"/>
        <end position="45"/>
    </location>
</feature>
<reference evidence="3" key="1">
    <citation type="submission" date="2022-08" db="EMBL/GenBank/DDBJ databases">
        <authorList>
            <consortium name="DOE Joint Genome Institute"/>
            <person name="Min B."/>
            <person name="Riley R."/>
            <person name="Sierra-Patev S."/>
            <person name="Naranjo-Ortiz M."/>
            <person name="Looney B."/>
            <person name="Konkel Z."/>
            <person name="Slot J.C."/>
            <person name="Sakamoto Y."/>
            <person name="Steenwyk J.L."/>
            <person name="Rokas A."/>
            <person name="Carro J."/>
            <person name="Camarero S."/>
            <person name="Ferreira P."/>
            <person name="Molpeceres G."/>
            <person name="Ruiz-Duenas F.J."/>
            <person name="Serrano A."/>
            <person name="Henrissat B."/>
            <person name="Drula E."/>
            <person name="Hughes K.W."/>
            <person name="Mata J.L."/>
            <person name="Ishikawa N.K."/>
            <person name="Vargas-Isla R."/>
            <person name="Ushijima S."/>
            <person name="Smith C.A."/>
            <person name="Ahrendt S."/>
            <person name="Andreopoulos W."/>
            <person name="He G."/>
            <person name="Labutti K."/>
            <person name="Lipzen A."/>
            <person name="Ng V."/>
            <person name="Sandor L."/>
            <person name="Barry K."/>
            <person name="Martinez A.T."/>
            <person name="Xiao Y."/>
            <person name="Gibbons J.G."/>
            <person name="Terashima K."/>
            <person name="Hibbett D.S."/>
            <person name="Grigoriev I.V."/>
        </authorList>
    </citation>
    <scope>NUCLEOTIDE SEQUENCE</scope>
    <source>
        <strain evidence="3">TFB7829</strain>
    </source>
</reference>
<dbReference type="EMBL" id="MU802004">
    <property type="protein sequence ID" value="KAJ3983974.1"/>
    <property type="molecule type" value="Genomic_DNA"/>
</dbReference>
<dbReference type="EMBL" id="JANVFU010000007">
    <property type="protein sequence ID" value="KAJ3744283.1"/>
    <property type="molecule type" value="Genomic_DNA"/>
</dbReference>
<sequence>MHIYFELISRDDSSNDNDSSLSPIYVAGIALIGSIVLGVSVWLTVRQLRKRARSKRESERGAAFLSVRGVVRGAQESLSEASYIAKGTSFSRNQLTQSVVLPDKILGHPSPSAPPADIIEYHQQSGNFPRPSMISQPFSFALNAGNESMLRPQTDNRGSWISFLSASGSGRSRFSVISSASSVDASPTTGTIRKIRQVFNPILPDELLVVLGEKLNVIQSFDDGWCVVNKEGGNTLAQTGSLSKQAGRDSNAEIGLVPAWCFLKPVVGLKGERPIRSSSLGITVQMDGPAFSSRDEIVSWSNF</sequence>
<evidence type="ECO:0000256" key="1">
    <source>
        <dbReference type="SAM" id="Phobius"/>
    </source>
</evidence>
<name>A0A9W8TXP2_9AGAR</name>
<dbReference type="Proteomes" id="UP001163850">
    <property type="component" value="Unassembled WGS sequence"/>
</dbReference>
<dbReference type="AlphaFoldDB" id="A0A9W8TXP2"/>
<organism evidence="2 4">
    <name type="scientific">Lentinula detonsa</name>
    <dbReference type="NCBI Taxonomy" id="2804962"/>
    <lineage>
        <taxon>Eukaryota</taxon>
        <taxon>Fungi</taxon>
        <taxon>Dikarya</taxon>
        <taxon>Basidiomycota</taxon>
        <taxon>Agaricomycotina</taxon>
        <taxon>Agaricomycetes</taxon>
        <taxon>Agaricomycetidae</taxon>
        <taxon>Agaricales</taxon>
        <taxon>Marasmiineae</taxon>
        <taxon>Omphalotaceae</taxon>
        <taxon>Lentinula</taxon>
    </lineage>
</organism>
<evidence type="ECO:0000313" key="3">
    <source>
        <dbReference type="EMBL" id="KAJ3983974.1"/>
    </source>
</evidence>
<comment type="caution">
    <text evidence="2">The sequence shown here is derived from an EMBL/GenBank/DDBJ whole genome shotgun (WGS) entry which is preliminary data.</text>
</comment>
<reference evidence="2" key="2">
    <citation type="submission" date="2022-08" db="EMBL/GenBank/DDBJ databases">
        <authorList>
            <consortium name="DOE Joint Genome Institute"/>
            <person name="Min B."/>
            <person name="Sierra-Patev S."/>
            <person name="Naranjo-Ortiz M."/>
            <person name="Looney B."/>
            <person name="Konkel Z."/>
            <person name="Slot J.C."/>
            <person name="Sakamoto Y."/>
            <person name="Steenwyk J.L."/>
            <person name="Rokas A."/>
            <person name="Carro J."/>
            <person name="Camarero S."/>
            <person name="Ferreira P."/>
            <person name="Molpeceres G."/>
            <person name="Ruiz-duenas F.J."/>
            <person name="Serrano A."/>
            <person name="Henrissat B."/>
            <person name="Drula E."/>
            <person name="Hughes K.W."/>
            <person name="Mata J.L."/>
            <person name="Ishikawa N.K."/>
            <person name="Vargas-Isla R."/>
            <person name="Ushijima S."/>
            <person name="Smith C.A."/>
            <person name="Ahrendt S."/>
            <person name="Andreopoulos W."/>
            <person name="He G."/>
            <person name="LaButti K."/>
            <person name="Lipzen A."/>
            <person name="Ng V."/>
            <person name="Riley R."/>
            <person name="Sandor L."/>
            <person name="Barry K."/>
            <person name="Martinez A.T."/>
            <person name="Xiao Y."/>
            <person name="Gibbons J.G."/>
            <person name="Terashima K."/>
            <person name="Hibbett D.S."/>
            <person name="Grigoriev I.V."/>
        </authorList>
    </citation>
    <scope>NUCLEOTIDE SEQUENCE</scope>
    <source>
        <strain evidence="2">TFB7810</strain>
    </source>
</reference>
<keyword evidence="1" id="KW-1133">Transmembrane helix</keyword>
<dbReference type="Proteomes" id="UP001142393">
    <property type="component" value="Unassembled WGS sequence"/>
</dbReference>
<keyword evidence="1" id="KW-0472">Membrane</keyword>
<accession>A0A9W8TXP2</accession>
<evidence type="ECO:0008006" key="5">
    <source>
        <dbReference type="Google" id="ProtNLM"/>
    </source>
</evidence>
<gene>
    <name evidence="2" type="ORF">DFH05DRAFT_1557608</name>
    <name evidence="3" type="ORF">F5890DRAFT_1520048</name>
</gene>
<keyword evidence="4" id="KW-1185">Reference proteome</keyword>
<accession>A0AA38PYA5</accession>
<evidence type="ECO:0000313" key="2">
    <source>
        <dbReference type="EMBL" id="KAJ3744283.1"/>
    </source>
</evidence>
<proteinExistence type="predicted"/>
<evidence type="ECO:0000313" key="4">
    <source>
        <dbReference type="Proteomes" id="UP001142393"/>
    </source>
</evidence>
<keyword evidence="1" id="KW-0812">Transmembrane</keyword>